<dbReference type="AlphaFoldDB" id="A0A1F5NZ72"/>
<keyword evidence="1" id="KW-0812">Transmembrane</keyword>
<protein>
    <submittedName>
        <fullName evidence="2">Uncharacterized protein</fullName>
    </submittedName>
</protein>
<evidence type="ECO:0000313" key="3">
    <source>
        <dbReference type="Proteomes" id="UP000176339"/>
    </source>
</evidence>
<reference evidence="2 3" key="1">
    <citation type="journal article" date="2016" name="Nat. Commun.">
        <title>Thousands of microbial genomes shed light on interconnected biogeochemical processes in an aquifer system.</title>
        <authorList>
            <person name="Anantharaman K."/>
            <person name="Brown C.T."/>
            <person name="Hug L.A."/>
            <person name="Sharon I."/>
            <person name="Castelle C.J."/>
            <person name="Probst A.J."/>
            <person name="Thomas B.C."/>
            <person name="Singh A."/>
            <person name="Wilkins M.J."/>
            <person name="Karaoz U."/>
            <person name="Brodie E.L."/>
            <person name="Williams K.H."/>
            <person name="Hubbard S.S."/>
            <person name="Banfield J.F."/>
        </authorList>
    </citation>
    <scope>NUCLEOTIDE SEQUENCE [LARGE SCALE GENOMIC DNA]</scope>
</reference>
<gene>
    <name evidence="2" type="ORF">A2846_02200</name>
</gene>
<proteinExistence type="predicted"/>
<accession>A0A1F5NZ72</accession>
<keyword evidence="1" id="KW-1133">Transmembrane helix</keyword>
<dbReference type="EMBL" id="MFEN01000058">
    <property type="protein sequence ID" value="OGE82948.1"/>
    <property type="molecule type" value="Genomic_DNA"/>
</dbReference>
<dbReference type="Proteomes" id="UP000176339">
    <property type="component" value="Unassembled WGS sequence"/>
</dbReference>
<sequence length="78" mass="8733">MRYVISLSAFLLGFVLIWKTYRLSLIMGTIPWAERNLGGGGTYILLKIVGLLFIVFAFGYAFGVLEILIFPLRNLFGG</sequence>
<keyword evidence="1" id="KW-0472">Membrane</keyword>
<feature type="transmembrane region" description="Helical" evidence="1">
    <location>
        <begin position="46"/>
        <end position="70"/>
    </location>
</feature>
<evidence type="ECO:0000313" key="2">
    <source>
        <dbReference type="EMBL" id="OGE82948.1"/>
    </source>
</evidence>
<evidence type="ECO:0000256" key="1">
    <source>
        <dbReference type="SAM" id="Phobius"/>
    </source>
</evidence>
<organism evidence="2 3">
    <name type="scientific">Candidatus Doudnabacteria bacterium RIFCSPHIGHO2_01_FULL_49_9</name>
    <dbReference type="NCBI Taxonomy" id="1817827"/>
    <lineage>
        <taxon>Bacteria</taxon>
        <taxon>Candidatus Doudnaibacteriota</taxon>
    </lineage>
</organism>
<name>A0A1F5NZ72_9BACT</name>
<comment type="caution">
    <text evidence="2">The sequence shown here is derived from an EMBL/GenBank/DDBJ whole genome shotgun (WGS) entry which is preliminary data.</text>
</comment>